<reference evidence="1 2" key="1">
    <citation type="journal article" date="2013" name="Nat. Commun.">
        <title>The evolution and pathogenic mechanisms of the rice sheath blight pathogen.</title>
        <authorList>
            <person name="Zheng A."/>
            <person name="Lin R."/>
            <person name="Xu L."/>
            <person name="Qin P."/>
            <person name="Tang C."/>
            <person name="Ai P."/>
            <person name="Zhang D."/>
            <person name="Liu Y."/>
            <person name="Sun Z."/>
            <person name="Feng H."/>
            <person name="Wang Y."/>
            <person name="Chen Y."/>
            <person name="Liang X."/>
            <person name="Fu R."/>
            <person name="Li Q."/>
            <person name="Zhang J."/>
            <person name="Yu X."/>
            <person name="Xie Z."/>
            <person name="Ding L."/>
            <person name="Guan P."/>
            <person name="Tang J."/>
            <person name="Liang Y."/>
            <person name="Wang S."/>
            <person name="Deng Q."/>
            <person name="Li S."/>
            <person name="Zhu J."/>
            <person name="Wang L."/>
            <person name="Liu H."/>
            <person name="Li P."/>
        </authorList>
    </citation>
    <scope>NUCLEOTIDE SEQUENCE [LARGE SCALE GENOMIC DNA]</scope>
    <source>
        <strain evidence="2">AG-1 IA</strain>
    </source>
</reference>
<dbReference type="HOGENOM" id="CLU_3015843_0_0_1"/>
<name>L8WJY0_THACA</name>
<keyword evidence="2" id="KW-1185">Reference proteome</keyword>
<dbReference type="AlphaFoldDB" id="L8WJY0"/>
<proteinExistence type="predicted"/>
<evidence type="ECO:0000313" key="1">
    <source>
        <dbReference type="EMBL" id="ELU37118.1"/>
    </source>
</evidence>
<dbReference type="EMBL" id="AFRT01002864">
    <property type="protein sequence ID" value="ELU37118.1"/>
    <property type="molecule type" value="Genomic_DNA"/>
</dbReference>
<sequence>MIRCTTVQCPTTSSPKLSITNLSANTTLIIRMLHRCDYVLTKRSACAATGRCEFGL</sequence>
<comment type="caution">
    <text evidence="1">The sequence shown here is derived from an EMBL/GenBank/DDBJ whole genome shotgun (WGS) entry which is preliminary data.</text>
</comment>
<evidence type="ECO:0000313" key="2">
    <source>
        <dbReference type="Proteomes" id="UP000011668"/>
    </source>
</evidence>
<protein>
    <submittedName>
        <fullName evidence="1">Uncharacterized protein</fullName>
    </submittedName>
</protein>
<accession>L8WJY0</accession>
<dbReference type="Proteomes" id="UP000011668">
    <property type="component" value="Unassembled WGS sequence"/>
</dbReference>
<gene>
    <name evidence="1" type="ORF">AG1IA_08855</name>
</gene>
<organism evidence="1 2">
    <name type="scientific">Thanatephorus cucumeris (strain AG1-IA)</name>
    <name type="common">Rice sheath blight fungus</name>
    <name type="synonym">Rhizoctonia solani</name>
    <dbReference type="NCBI Taxonomy" id="983506"/>
    <lineage>
        <taxon>Eukaryota</taxon>
        <taxon>Fungi</taxon>
        <taxon>Dikarya</taxon>
        <taxon>Basidiomycota</taxon>
        <taxon>Agaricomycotina</taxon>
        <taxon>Agaricomycetes</taxon>
        <taxon>Cantharellales</taxon>
        <taxon>Ceratobasidiaceae</taxon>
        <taxon>Rhizoctonia</taxon>
        <taxon>Rhizoctonia solani AG-1</taxon>
    </lineage>
</organism>